<organism evidence="2 3">
    <name type="scientific">Carpediemonas membranifera</name>
    <dbReference type="NCBI Taxonomy" id="201153"/>
    <lineage>
        <taxon>Eukaryota</taxon>
        <taxon>Metamonada</taxon>
        <taxon>Carpediemonas-like organisms</taxon>
        <taxon>Carpediemonas</taxon>
    </lineage>
</organism>
<feature type="transmembrane region" description="Helical" evidence="1">
    <location>
        <begin position="143"/>
        <end position="162"/>
    </location>
</feature>
<accession>A0A8J6DZB5</accession>
<comment type="caution">
    <text evidence="2">The sequence shown here is derived from an EMBL/GenBank/DDBJ whole genome shotgun (WGS) entry which is preliminary data.</text>
</comment>
<protein>
    <submittedName>
        <fullName evidence="2">Uncharacterized protein</fullName>
    </submittedName>
</protein>
<reference evidence="2" key="1">
    <citation type="submission" date="2021-05" db="EMBL/GenBank/DDBJ databases">
        <title>A free-living protist that lacks canonical eukaryotic 1 DNA replication and segregation systems.</title>
        <authorList>
            <person name="Salas-Leiva D.E."/>
            <person name="Tromer E.C."/>
            <person name="Curtis B.A."/>
            <person name="Jerlstrom-Hultqvist J."/>
            <person name="Kolisko M."/>
            <person name="Yi Z."/>
            <person name="Salas-Leiva J.S."/>
            <person name="Gallot-Lavallee L."/>
            <person name="Kops G.J.P.L."/>
            <person name="Archibald J.M."/>
            <person name="Simpson A.G.B."/>
            <person name="Roger A.J."/>
        </authorList>
    </citation>
    <scope>NUCLEOTIDE SEQUENCE</scope>
    <source>
        <strain evidence="2">BICM</strain>
    </source>
</reference>
<feature type="transmembrane region" description="Helical" evidence="1">
    <location>
        <begin position="98"/>
        <end position="122"/>
    </location>
</feature>
<evidence type="ECO:0000256" key="1">
    <source>
        <dbReference type="SAM" id="Phobius"/>
    </source>
</evidence>
<feature type="transmembrane region" description="Helical" evidence="1">
    <location>
        <begin position="227"/>
        <end position="254"/>
    </location>
</feature>
<evidence type="ECO:0000313" key="2">
    <source>
        <dbReference type="EMBL" id="KAG9390488.1"/>
    </source>
</evidence>
<feature type="transmembrane region" description="Helical" evidence="1">
    <location>
        <begin position="54"/>
        <end position="78"/>
    </location>
</feature>
<dbReference type="Proteomes" id="UP000717585">
    <property type="component" value="Unassembled WGS sequence"/>
</dbReference>
<evidence type="ECO:0000313" key="3">
    <source>
        <dbReference type="Proteomes" id="UP000717585"/>
    </source>
</evidence>
<keyword evidence="1" id="KW-0472">Membrane</keyword>
<proteinExistence type="predicted"/>
<name>A0A8J6DZB5_9EUKA</name>
<sequence length="316" mass="36348">MAGLDDILFGARLWVTIIFGSLNVVFLIALLIAMRRAKSSLFRNRYYDRLTFLLSLDPFMTVCYVAMALLNFFDTIVWPEHWFFTSNMSPITKYPYMVIHDIASGFTYAQYLYLFFIALSLVQTVTRSPEDVTPPPLKLAYPWWQHLIVILATPVVILTKFVDHTQVEVGDVTLFHHWFGPGLLVRTLYALAIIAAITICYFYSLVKMLKNRGNGGSDDYVKHIRRTFSLFTILFAVEIIIMLSSLAVLTPMLIVGHAVVHSHLWNTGFALVDIGYTFLVCWRGVFVALLHIARTAPIKRWIRDKLHKSDEDYAYF</sequence>
<keyword evidence="3" id="KW-1185">Reference proteome</keyword>
<dbReference type="AlphaFoldDB" id="A0A8J6DZB5"/>
<feature type="transmembrane region" description="Helical" evidence="1">
    <location>
        <begin position="182"/>
        <end position="206"/>
    </location>
</feature>
<keyword evidence="1" id="KW-0812">Transmembrane</keyword>
<feature type="transmembrane region" description="Helical" evidence="1">
    <location>
        <begin position="274"/>
        <end position="293"/>
    </location>
</feature>
<gene>
    <name evidence="2" type="ORF">J8273_7839</name>
</gene>
<feature type="transmembrane region" description="Helical" evidence="1">
    <location>
        <begin position="12"/>
        <end position="33"/>
    </location>
</feature>
<keyword evidence="1" id="KW-1133">Transmembrane helix</keyword>
<dbReference type="EMBL" id="JAHDYR010000064">
    <property type="protein sequence ID" value="KAG9390488.1"/>
    <property type="molecule type" value="Genomic_DNA"/>
</dbReference>